<organism evidence="11 12">
    <name type="scientific">Talaromyces proteolyticus</name>
    <dbReference type="NCBI Taxonomy" id="1131652"/>
    <lineage>
        <taxon>Eukaryota</taxon>
        <taxon>Fungi</taxon>
        <taxon>Dikarya</taxon>
        <taxon>Ascomycota</taxon>
        <taxon>Pezizomycotina</taxon>
        <taxon>Eurotiomycetes</taxon>
        <taxon>Eurotiomycetidae</taxon>
        <taxon>Eurotiales</taxon>
        <taxon>Trichocomaceae</taxon>
        <taxon>Talaromyces</taxon>
        <taxon>Talaromyces sect. Bacilispori</taxon>
    </lineage>
</organism>
<gene>
    <name evidence="11" type="ORF">BGW36DRAFT_289411</name>
</gene>
<feature type="transmembrane region" description="Helical" evidence="10">
    <location>
        <begin position="12"/>
        <end position="31"/>
    </location>
</feature>
<evidence type="ECO:0000256" key="3">
    <source>
        <dbReference type="ARBA" id="ARBA00022507"/>
    </source>
</evidence>
<dbReference type="GO" id="GO:0000750">
    <property type="term" value="P:pheromone-dependent signal transduction involved in conjugation with cellular fusion"/>
    <property type="evidence" value="ECO:0007669"/>
    <property type="project" value="TreeGrafter"/>
</dbReference>
<keyword evidence="8 11" id="KW-0675">Receptor</keyword>
<dbReference type="GO" id="GO:0005886">
    <property type="term" value="C:plasma membrane"/>
    <property type="evidence" value="ECO:0007669"/>
    <property type="project" value="TreeGrafter"/>
</dbReference>
<keyword evidence="6" id="KW-0297">G-protein coupled receptor</keyword>
<evidence type="ECO:0000256" key="8">
    <source>
        <dbReference type="ARBA" id="ARBA00023170"/>
    </source>
</evidence>
<evidence type="ECO:0000256" key="7">
    <source>
        <dbReference type="ARBA" id="ARBA00023136"/>
    </source>
</evidence>
<keyword evidence="7 10" id="KW-0472">Membrane</keyword>
<dbReference type="CDD" id="cd14966">
    <property type="entry name" value="7tmD_STE3"/>
    <property type="match status" value="1"/>
</dbReference>
<accession>A0AAD4Q474</accession>
<protein>
    <submittedName>
        <fullName evidence="11">A-pheromone receptor PreA</fullName>
    </submittedName>
</protein>
<feature type="transmembrane region" description="Helical" evidence="10">
    <location>
        <begin position="82"/>
        <end position="102"/>
    </location>
</feature>
<dbReference type="Pfam" id="PF02076">
    <property type="entry name" value="STE3"/>
    <property type="match status" value="1"/>
</dbReference>
<evidence type="ECO:0000313" key="12">
    <source>
        <dbReference type="Proteomes" id="UP001201262"/>
    </source>
</evidence>
<dbReference type="InterPro" id="IPR001499">
    <property type="entry name" value="GPCR_STE3"/>
</dbReference>
<dbReference type="PANTHER" id="PTHR28097">
    <property type="entry name" value="PHEROMONE A FACTOR RECEPTOR"/>
    <property type="match status" value="1"/>
</dbReference>
<comment type="subcellular location">
    <subcellularLocation>
        <location evidence="1">Membrane</location>
        <topology evidence="1">Multi-pass membrane protein</topology>
    </subcellularLocation>
</comment>
<evidence type="ECO:0000256" key="10">
    <source>
        <dbReference type="SAM" id="Phobius"/>
    </source>
</evidence>
<dbReference type="RefSeq" id="XP_046075773.1">
    <property type="nucleotide sequence ID" value="XM_046210660.1"/>
</dbReference>
<dbReference type="AlphaFoldDB" id="A0AAD4Q474"/>
<feature type="transmembrane region" description="Helical" evidence="10">
    <location>
        <begin position="215"/>
        <end position="239"/>
    </location>
</feature>
<evidence type="ECO:0000256" key="4">
    <source>
        <dbReference type="ARBA" id="ARBA00022692"/>
    </source>
</evidence>
<feature type="transmembrane region" description="Helical" evidence="10">
    <location>
        <begin position="164"/>
        <end position="194"/>
    </location>
</feature>
<dbReference type="GeneID" id="70240947"/>
<dbReference type="Proteomes" id="UP001201262">
    <property type="component" value="Unassembled WGS sequence"/>
</dbReference>
<evidence type="ECO:0000256" key="5">
    <source>
        <dbReference type="ARBA" id="ARBA00022989"/>
    </source>
</evidence>
<feature type="transmembrane region" description="Helical" evidence="10">
    <location>
        <begin position="123"/>
        <end position="144"/>
    </location>
</feature>
<keyword evidence="12" id="KW-1185">Reference proteome</keyword>
<name>A0AAD4Q474_9EURO</name>
<dbReference type="PANTHER" id="PTHR28097:SF1">
    <property type="entry name" value="PHEROMONE A FACTOR RECEPTOR"/>
    <property type="match status" value="1"/>
</dbReference>
<keyword evidence="4 10" id="KW-0812">Transmembrane</keyword>
<evidence type="ECO:0000256" key="2">
    <source>
        <dbReference type="ARBA" id="ARBA00011085"/>
    </source>
</evidence>
<dbReference type="PRINTS" id="PR00899">
    <property type="entry name" value="GPCRSTE3"/>
</dbReference>
<evidence type="ECO:0000256" key="9">
    <source>
        <dbReference type="ARBA" id="ARBA00023224"/>
    </source>
</evidence>
<evidence type="ECO:0000256" key="6">
    <source>
        <dbReference type="ARBA" id="ARBA00023040"/>
    </source>
</evidence>
<evidence type="ECO:0000313" key="11">
    <source>
        <dbReference type="EMBL" id="KAH8702397.1"/>
    </source>
</evidence>
<keyword evidence="9" id="KW-0807">Transducer</keyword>
<sequence>MEPLFYRSAQAVTVTVLSFLSLILCIPPIIWHLTNRNLAASFLVAFVILSDLFNFINALIWPTDNINSWWDGSVLCDVEVKLFIAIQVGMPGALVCIFRNLALVMDTENAVLIPSWGQRLRRIAIDLLFCAVIPVIAMVTHFIVQGNRYYIFGISGCNISYDESWLTIALSAAWPPTICIIAAGYCILVVYRLIKYTSEFSSILRASGSNLTTKRFVRLFSLALVMILFVLPLQSYVFYTNVALMLPLQPYSWTIAHGPDFNTIIKVPSGGVVKPDRWIPIALSVLVFGFFGLGQDAMRMYRSSLSRIGLTRLNSSLSSHSSSETGKSGSSWYDSLMSKSGNGKWLKKKQRHVSPL</sequence>
<dbReference type="EMBL" id="JAJTJA010000003">
    <property type="protein sequence ID" value="KAH8702397.1"/>
    <property type="molecule type" value="Genomic_DNA"/>
</dbReference>
<comment type="similarity">
    <text evidence="2">Belongs to the G-protein coupled receptor 4 family.</text>
</comment>
<proteinExistence type="inferred from homology"/>
<evidence type="ECO:0000256" key="1">
    <source>
        <dbReference type="ARBA" id="ARBA00004141"/>
    </source>
</evidence>
<dbReference type="GO" id="GO:0004932">
    <property type="term" value="F:mating-type factor pheromone receptor activity"/>
    <property type="evidence" value="ECO:0007669"/>
    <property type="project" value="InterPro"/>
</dbReference>
<comment type="caution">
    <text evidence="11">The sequence shown here is derived from an EMBL/GenBank/DDBJ whole genome shotgun (WGS) entry which is preliminary data.</text>
</comment>
<keyword evidence="5 10" id="KW-1133">Transmembrane helix</keyword>
<feature type="transmembrane region" description="Helical" evidence="10">
    <location>
        <begin position="278"/>
        <end position="298"/>
    </location>
</feature>
<feature type="transmembrane region" description="Helical" evidence="10">
    <location>
        <begin position="38"/>
        <end position="62"/>
    </location>
</feature>
<reference evidence="11" key="1">
    <citation type="submission" date="2021-12" db="EMBL/GenBank/DDBJ databases">
        <title>Convergent genome expansion in fungi linked to evolution of root-endophyte symbiosis.</title>
        <authorList>
            <consortium name="DOE Joint Genome Institute"/>
            <person name="Ke Y.-H."/>
            <person name="Bonito G."/>
            <person name="Liao H.-L."/>
            <person name="Looney B."/>
            <person name="Rojas-Flechas A."/>
            <person name="Nash J."/>
            <person name="Hameed K."/>
            <person name="Schadt C."/>
            <person name="Martin F."/>
            <person name="Crous P.W."/>
            <person name="Miettinen O."/>
            <person name="Magnuson J.K."/>
            <person name="Labbe J."/>
            <person name="Jacobson D."/>
            <person name="Doktycz M.J."/>
            <person name="Veneault-Fourrey C."/>
            <person name="Kuo A."/>
            <person name="Mondo S."/>
            <person name="Calhoun S."/>
            <person name="Riley R."/>
            <person name="Ohm R."/>
            <person name="LaButti K."/>
            <person name="Andreopoulos B."/>
            <person name="Pangilinan J."/>
            <person name="Nolan M."/>
            <person name="Tritt A."/>
            <person name="Clum A."/>
            <person name="Lipzen A."/>
            <person name="Daum C."/>
            <person name="Barry K."/>
            <person name="Grigoriev I.V."/>
            <person name="Vilgalys R."/>
        </authorList>
    </citation>
    <scope>NUCLEOTIDE SEQUENCE</scope>
    <source>
        <strain evidence="11">PMI_201</strain>
    </source>
</reference>
<keyword evidence="3" id="KW-0589">Pheromone response</keyword>